<reference evidence="2 3" key="1">
    <citation type="submission" date="2012-02" db="EMBL/GenBank/DDBJ databases">
        <title>Whole genome shotgun sequence of Escherichia hermannii NBRC 105704.</title>
        <authorList>
            <person name="Yoshida I."/>
            <person name="Hosoyama A."/>
            <person name="Tsuchikane K."/>
            <person name="Katsumata H."/>
            <person name="Yamazaki S."/>
            <person name="Fujita N."/>
        </authorList>
    </citation>
    <scope>NUCLEOTIDE SEQUENCE [LARGE SCALE GENOMIC DNA]</scope>
    <source>
        <strain evidence="2 3">NBRC 105704</strain>
    </source>
</reference>
<sequence length="113" mass="11788">MPPVNALCKITSPELVLDHGTLSLKDAEGSTKSASLAVDCTSSTKVVLRFTSDEPYIYLAPSGKAQVTINDQPLGSIFNLPKGASTLTVKDVLSGVTVGGQYVGTSVLVMNPY</sequence>
<dbReference type="Gene3D" id="2.60.40.1090">
    <property type="entry name" value="Fimbrial-type adhesion domain"/>
    <property type="match status" value="1"/>
</dbReference>
<organism evidence="2 3">
    <name type="scientific">Atlantibacter hermannii NBRC 105704</name>
    <dbReference type="NCBI Taxonomy" id="1115512"/>
    <lineage>
        <taxon>Bacteria</taxon>
        <taxon>Pseudomonadati</taxon>
        <taxon>Pseudomonadota</taxon>
        <taxon>Gammaproteobacteria</taxon>
        <taxon>Enterobacterales</taxon>
        <taxon>Enterobacteriaceae</taxon>
        <taxon>Atlantibacter</taxon>
    </lineage>
</organism>
<dbReference type="eggNOG" id="ENOG5033BCI">
    <property type="taxonomic scope" value="Bacteria"/>
</dbReference>
<dbReference type="InterPro" id="IPR036937">
    <property type="entry name" value="Adhesion_dom_fimbrial_sf"/>
</dbReference>
<dbReference type="InterPro" id="IPR057010">
    <property type="entry name" value="MrpH_C"/>
</dbReference>
<dbReference type="Proteomes" id="UP000010297">
    <property type="component" value="Unassembled WGS sequence"/>
</dbReference>
<keyword evidence="3" id="KW-1185">Reference proteome</keyword>
<accession>H5UZG2</accession>
<comment type="caution">
    <text evidence="2">The sequence shown here is derived from an EMBL/GenBank/DDBJ whole genome shotgun (WGS) entry which is preliminary data.</text>
</comment>
<dbReference type="GO" id="GO:0009289">
    <property type="term" value="C:pilus"/>
    <property type="evidence" value="ECO:0007669"/>
    <property type="project" value="InterPro"/>
</dbReference>
<gene>
    <name evidence="2" type="ORF">EH105704_02_01490</name>
</gene>
<dbReference type="EMBL" id="BAFF01000002">
    <property type="protein sequence ID" value="GAB51120.1"/>
    <property type="molecule type" value="Genomic_DNA"/>
</dbReference>
<evidence type="ECO:0000259" key="1">
    <source>
        <dbReference type="Pfam" id="PF24223"/>
    </source>
</evidence>
<proteinExistence type="predicted"/>
<protein>
    <recommendedName>
        <fullName evidence="1">Fimbrial adhesin MrpH C-terminal domain-containing protein</fullName>
    </recommendedName>
</protein>
<dbReference type="Pfam" id="PF24223">
    <property type="entry name" value="MrpH_C"/>
    <property type="match status" value="1"/>
</dbReference>
<name>H5UZG2_ATLHE</name>
<feature type="domain" description="Fimbrial adhesin MrpH C-terminal" evidence="1">
    <location>
        <begin position="8"/>
        <end position="110"/>
    </location>
</feature>
<dbReference type="AlphaFoldDB" id="H5UZG2"/>
<evidence type="ECO:0000313" key="3">
    <source>
        <dbReference type="Proteomes" id="UP000010297"/>
    </source>
</evidence>
<evidence type="ECO:0000313" key="2">
    <source>
        <dbReference type="EMBL" id="GAB51120.1"/>
    </source>
</evidence>
<dbReference type="GO" id="GO:0007155">
    <property type="term" value="P:cell adhesion"/>
    <property type="evidence" value="ECO:0007669"/>
    <property type="project" value="InterPro"/>
</dbReference>